<dbReference type="Proteomes" id="UP000028058">
    <property type="component" value="Unassembled WGS sequence"/>
</dbReference>
<dbReference type="AlphaFoldDB" id="A0A3M8EWQ8"/>
<accession>A0A3M8EWQ8</accession>
<keyword evidence="3" id="KW-1185">Reference proteome</keyword>
<evidence type="ECO:0000313" key="3">
    <source>
        <dbReference type="Proteomes" id="UP000028058"/>
    </source>
</evidence>
<evidence type="ECO:0000256" key="1">
    <source>
        <dbReference type="SAM" id="MobiDB-lite"/>
    </source>
</evidence>
<dbReference type="EMBL" id="JNAD02000020">
    <property type="protein sequence ID" value="RKM90963.1"/>
    <property type="molecule type" value="Genomic_DNA"/>
</dbReference>
<proteinExistence type="predicted"/>
<gene>
    <name evidence="2" type="ORF">SFRA_030510</name>
</gene>
<feature type="region of interest" description="Disordered" evidence="1">
    <location>
        <begin position="76"/>
        <end position="102"/>
    </location>
</feature>
<name>A0A3M8EWQ8_9ACTN</name>
<sequence>MSSQPATLHDHAERLAAHAAAGARRGGRPEAVAAVNARLRRPGRVPRSFYRGRGRALWLAAVNHVLRDHGWPEAADHEFHHAPDGGLPAAPAQPGDPATRPDPWRWATAHAVSRATCQGTVHRVVFDRGRITHPDHPDGTWQTAACHRSPHLRAVKDAQDAAGPLRYFTPTWFTDHEVETVPWEVTMCWGPVPDLHPDADDNRFCQRLAATCYNDDLRAAIFPPVQDLTLHDPLRPDLTGITASRGTDLPNGAWWQAPGTLHMTVCLSAWWPLEVAARPWRQVRGLPALDVLAWDLERPAPHQMLLLDWTDDPAARLLPHRGPWVEETGGPIVPVLLRAEVTDQPDGTWHIVAELDRTLLTALP</sequence>
<evidence type="ECO:0000313" key="2">
    <source>
        <dbReference type="EMBL" id="RKM90963.1"/>
    </source>
</evidence>
<dbReference type="RefSeq" id="WP_043465699.1">
    <property type="nucleotide sequence ID" value="NZ_JNAD02000020.1"/>
</dbReference>
<reference evidence="2 3" key="1">
    <citation type="journal article" date="2014" name="Genome Announc.">
        <title>Draft Genome Sequence of Streptomyces fradiae ATCC 19609, a Strain Highly Sensitive to Antibiotics.</title>
        <authorList>
            <person name="Bekker O.B."/>
            <person name="Klimina K.M."/>
            <person name="Vatlin A.A."/>
            <person name="Zakharevich N.V."/>
            <person name="Kasianov A.S."/>
            <person name="Danilenko V.N."/>
        </authorList>
    </citation>
    <scope>NUCLEOTIDE SEQUENCE [LARGE SCALE GENOMIC DNA]</scope>
    <source>
        <strain evidence="2 3">ATCC 19609</strain>
    </source>
</reference>
<comment type="caution">
    <text evidence="2">The sequence shown here is derived from an EMBL/GenBank/DDBJ whole genome shotgun (WGS) entry which is preliminary data.</text>
</comment>
<organism evidence="2 3">
    <name type="scientific">Streptomyces xinghaiensis</name>
    <dbReference type="NCBI Taxonomy" id="1038928"/>
    <lineage>
        <taxon>Bacteria</taxon>
        <taxon>Bacillati</taxon>
        <taxon>Actinomycetota</taxon>
        <taxon>Actinomycetes</taxon>
        <taxon>Kitasatosporales</taxon>
        <taxon>Streptomycetaceae</taxon>
        <taxon>Streptomyces</taxon>
    </lineage>
</organism>
<protein>
    <submittedName>
        <fullName evidence="2">Uncharacterized protein</fullName>
    </submittedName>
</protein>